<dbReference type="Proteomes" id="UP000077115">
    <property type="component" value="Unassembled WGS sequence"/>
</dbReference>
<dbReference type="EMBL" id="DS022301">
    <property type="protein sequence ID" value="OAJ38076.1"/>
    <property type="molecule type" value="Genomic_DNA"/>
</dbReference>
<dbReference type="InterPro" id="IPR006180">
    <property type="entry name" value="3-OHacyl-CoA_DH_CS"/>
</dbReference>
<protein>
    <recommendedName>
        <fullName evidence="4">3-hydroxyacyl-CoA dehydrogenase</fullName>
        <ecNumber evidence="4">1.1.1.35</ecNumber>
    </recommendedName>
</protein>
<evidence type="ECO:0000256" key="8">
    <source>
        <dbReference type="ARBA" id="ARBA00023098"/>
    </source>
</evidence>
<evidence type="ECO:0000256" key="4">
    <source>
        <dbReference type="ARBA" id="ARBA00013000"/>
    </source>
</evidence>
<evidence type="ECO:0000256" key="7">
    <source>
        <dbReference type="ARBA" id="ARBA00023027"/>
    </source>
</evidence>
<evidence type="ECO:0000256" key="12">
    <source>
        <dbReference type="PIRSR" id="PIRSR000105-2"/>
    </source>
</evidence>
<keyword evidence="8" id="KW-0443">Lipid metabolism</keyword>
<evidence type="ECO:0000313" key="15">
    <source>
        <dbReference type="EMBL" id="OAJ38076.1"/>
    </source>
</evidence>
<dbReference type="OrthoDB" id="5958943at2759"/>
<dbReference type="GO" id="GO:0006635">
    <property type="term" value="P:fatty acid beta-oxidation"/>
    <property type="evidence" value="ECO:0007669"/>
    <property type="project" value="TreeGrafter"/>
</dbReference>
<evidence type="ECO:0000256" key="3">
    <source>
        <dbReference type="ARBA" id="ARBA00009463"/>
    </source>
</evidence>
<keyword evidence="7 12" id="KW-0520">NAD</keyword>
<evidence type="ECO:0000256" key="11">
    <source>
        <dbReference type="PIRSR" id="PIRSR000105-1"/>
    </source>
</evidence>
<dbReference type="InterPro" id="IPR036291">
    <property type="entry name" value="NAD(P)-bd_dom_sf"/>
</dbReference>
<evidence type="ECO:0000256" key="10">
    <source>
        <dbReference type="ARBA" id="ARBA00049556"/>
    </source>
</evidence>
<dbReference type="VEuPathDB" id="FungiDB:BDEG_22044"/>
<organism evidence="15 16">
    <name type="scientific">Batrachochytrium dendrobatidis (strain JEL423)</name>
    <dbReference type="NCBI Taxonomy" id="403673"/>
    <lineage>
        <taxon>Eukaryota</taxon>
        <taxon>Fungi</taxon>
        <taxon>Fungi incertae sedis</taxon>
        <taxon>Chytridiomycota</taxon>
        <taxon>Chytridiomycota incertae sedis</taxon>
        <taxon>Chytridiomycetes</taxon>
        <taxon>Rhizophydiales</taxon>
        <taxon>Rhizophydiales incertae sedis</taxon>
        <taxon>Batrachochytrium</taxon>
    </lineage>
</organism>
<dbReference type="FunFam" id="3.40.50.720:FF:000009">
    <property type="entry name" value="Fatty oxidation complex, alpha subunit"/>
    <property type="match status" value="1"/>
</dbReference>
<reference evidence="15 16" key="2">
    <citation type="submission" date="2016-05" db="EMBL/GenBank/DDBJ databases">
        <title>Lineage-specific infection strategies underlie the spectrum of fungal disease in amphibians.</title>
        <authorList>
            <person name="Cuomo C.A."/>
            <person name="Farrer R.A."/>
            <person name="James T."/>
            <person name="Longcore J."/>
            <person name="Birren B."/>
        </authorList>
    </citation>
    <scope>NUCLEOTIDE SEQUENCE [LARGE SCALE GENOMIC DNA]</scope>
    <source>
        <strain evidence="15 16">JEL423</strain>
    </source>
</reference>
<feature type="binding site" evidence="12">
    <location>
        <position position="136"/>
    </location>
    <ligand>
        <name>NAD(+)</name>
        <dbReference type="ChEBI" id="CHEBI:57540"/>
    </ligand>
</feature>
<dbReference type="InterPro" id="IPR013328">
    <property type="entry name" value="6PGD_dom2"/>
</dbReference>
<keyword evidence="9" id="KW-0496">Mitochondrion</keyword>
<dbReference type="PANTHER" id="PTHR43561:SF3">
    <property type="entry name" value="HYDROXYACYL-COENZYME A DEHYDROGENASE, MITOCHONDRIAL"/>
    <property type="match status" value="1"/>
</dbReference>
<feature type="binding site" evidence="12">
    <location>
        <position position="187"/>
    </location>
    <ligand>
        <name>NAD(+)</name>
        <dbReference type="ChEBI" id="CHEBI:57540"/>
    </ligand>
</feature>
<dbReference type="Gene3D" id="3.40.50.720">
    <property type="entry name" value="NAD(P)-binding Rossmann-like Domain"/>
    <property type="match status" value="1"/>
</dbReference>
<evidence type="ECO:0000256" key="2">
    <source>
        <dbReference type="ARBA" id="ARBA00005005"/>
    </source>
</evidence>
<dbReference type="AlphaFoldDB" id="A0A177WE61"/>
<dbReference type="GO" id="GO:0070403">
    <property type="term" value="F:NAD+ binding"/>
    <property type="evidence" value="ECO:0007669"/>
    <property type="project" value="InterPro"/>
</dbReference>
<comment type="pathway">
    <text evidence="2">Lipid metabolism; fatty acid beta-oxidation.</text>
</comment>
<dbReference type="SUPFAM" id="SSF51735">
    <property type="entry name" value="NAD(P)-binding Rossmann-fold domains"/>
    <property type="match status" value="1"/>
</dbReference>
<evidence type="ECO:0000256" key="1">
    <source>
        <dbReference type="ARBA" id="ARBA00004305"/>
    </source>
</evidence>
<feature type="domain" description="3-hydroxyacyl-CoA dehydrogenase C-terminal" evidence="13">
    <location>
        <begin position="230"/>
        <end position="330"/>
    </location>
</feature>
<dbReference type="GO" id="GO:0005759">
    <property type="term" value="C:mitochondrial matrix"/>
    <property type="evidence" value="ECO:0007669"/>
    <property type="project" value="UniProtKB-SubCell"/>
</dbReference>
<comment type="similarity">
    <text evidence="3">Belongs to the 3-hydroxyacyl-CoA dehydrogenase family.</text>
</comment>
<dbReference type="InterPro" id="IPR008927">
    <property type="entry name" value="6-PGluconate_DH-like_C_sf"/>
</dbReference>
<accession>A0A177WE61</accession>
<evidence type="ECO:0000256" key="5">
    <source>
        <dbReference type="ARBA" id="ARBA00022832"/>
    </source>
</evidence>
<dbReference type="InterPro" id="IPR006108">
    <property type="entry name" value="3HC_DH_C"/>
</dbReference>
<evidence type="ECO:0000313" key="16">
    <source>
        <dbReference type="Proteomes" id="UP000077115"/>
    </source>
</evidence>
<evidence type="ECO:0000256" key="6">
    <source>
        <dbReference type="ARBA" id="ARBA00023002"/>
    </source>
</evidence>
<dbReference type="eggNOG" id="KOG2304">
    <property type="taxonomic scope" value="Eukaryota"/>
</dbReference>
<dbReference type="PROSITE" id="PS00067">
    <property type="entry name" value="3HCDH"/>
    <property type="match status" value="1"/>
</dbReference>
<dbReference type="Pfam" id="PF02737">
    <property type="entry name" value="3HCDH_N"/>
    <property type="match status" value="1"/>
</dbReference>
<dbReference type="STRING" id="403673.A0A177WE61"/>
<proteinExistence type="inferred from homology"/>
<dbReference type="InterPro" id="IPR052242">
    <property type="entry name" value="Mito_3-hydroxyacyl-CoA_DH"/>
</dbReference>
<keyword evidence="6" id="KW-0560">Oxidoreductase</keyword>
<feature type="site" description="Important for catalytic activity" evidence="11">
    <location>
        <position position="184"/>
    </location>
</feature>
<dbReference type="Gene3D" id="1.10.1040.10">
    <property type="entry name" value="N-(1-d-carboxylethyl)-l-norvaline Dehydrogenase, domain 2"/>
    <property type="match status" value="1"/>
</dbReference>
<comment type="subcellular location">
    <subcellularLocation>
        <location evidence="1">Mitochondrion matrix</location>
    </subcellularLocation>
</comment>
<dbReference type="InterPro" id="IPR006176">
    <property type="entry name" value="3-OHacyl-CoA_DH_NAD-bd"/>
</dbReference>
<reference evidence="15 16" key="1">
    <citation type="submission" date="2006-10" db="EMBL/GenBank/DDBJ databases">
        <title>The Genome Sequence of Batrachochytrium dendrobatidis JEL423.</title>
        <authorList>
            <consortium name="The Broad Institute Genome Sequencing Platform"/>
            <person name="Birren B."/>
            <person name="Lander E."/>
            <person name="Galagan J."/>
            <person name="Cuomo C."/>
            <person name="Devon K."/>
            <person name="Jaffe D."/>
            <person name="Butler J."/>
            <person name="Alvarez P."/>
            <person name="Gnerre S."/>
            <person name="Grabherr M."/>
            <person name="Kleber M."/>
            <person name="Mauceli E."/>
            <person name="Brockman W."/>
            <person name="Young S."/>
            <person name="LaButti K."/>
            <person name="Sykes S."/>
            <person name="DeCaprio D."/>
            <person name="Crawford M."/>
            <person name="Koehrsen M."/>
            <person name="Engels R."/>
            <person name="Montgomery P."/>
            <person name="Pearson M."/>
            <person name="Howarth C."/>
            <person name="Larson L."/>
            <person name="White J."/>
            <person name="O'Leary S."/>
            <person name="Kodira C."/>
            <person name="Zeng Q."/>
            <person name="Yandava C."/>
            <person name="Alvarado L."/>
            <person name="Longcore J."/>
            <person name="James T."/>
        </authorList>
    </citation>
    <scope>NUCLEOTIDE SEQUENCE [LARGE SCALE GENOMIC DNA]</scope>
    <source>
        <strain evidence="15 16">JEL423</strain>
    </source>
</reference>
<name>A0A177WE61_BATDL</name>
<dbReference type="InterPro" id="IPR022694">
    <property type="entry name" value="3-OHacyl-CoA_DH"/>
</dbReference>
<feature type="binding site" evidence="12">
    <location>
        <position position="71"/>
    </location>
    <ligand>
        <name>NAD(+)</name>
        <dbReference type="ChEBI" id="CHEBI:57540"/>
    </ligand>
</feature>
<sequence length="334" mass="36199">MYRARAFSKIIKAFDASGPSYNLNKPCFAASFSSSSSAHPINEVTIIGAGLMGSGIAQTAAQFGFKVNLIDSSNDALARSRKNIESNLVRESKKQHGSAVASAQIFVNNTMELLTHSTDLTAAAKSSDLLIEAIVENMDAKRKLFTQLDLIAPKHAIFASNTSSLPIAEIAKATSRPGQFAGLHFFNPVPVMKLVEIVRTKDTTEETCKSLALFTDQLLKKAVMCKDTPGFIVNRLLVPYLLEATRIVERGEASKEDVDLAMKLGAGYPMGPFELMDYVGLDTIKFISDGWYSDSDVLKGNSHVAPSQLINGLVAQQKFGKKSGSGFYNYPAKK</sequence>
<evidence type="ECO:0000259" key="14">
    <source>
        <dbReference type="Pfam" id="PF02737"/>
    </source>
</evidence>
<evidence type="ECO:0000256" key="9">
    <source>
        <dbReference type="ARBA" id="ARBA00023128"/>
    </source>
</evidence>
<evidence type="ECO:0000259" key="13">
    <source>
        <dbReference type="Pfam" id="PF00725"/>
    </source>
</evidence>
<dbReference type="SUPFAM" id="SSF48179">
    <property type="entry name" value="6-phosphogluconate dehydrogenase C-terminal domain-like"/>
    <property type="match status" value="1"/>
</dbReference>
<comment type="catalytic activity">
    <reaction evidence="10">
        <text>a (3S)-3-hydroxyacyl-CoA + NAD(+) = a 3-oxoacyl-CoA + NADH + H(+)</text>
        <dbReference type="Rhea" id="RHEA:22432"/>
        <dbReference type="ChEBI" id="CHEBI:15378"/>
        <dbReference type="ChEBI" id="CHEBI:57318"/>
        <dbReference type="ChEBI" id="CHEBI:57540"/>
        <dbReference type="ChEBI" id="CHEBI:57945"/>
        <dbReference type="ChEBI" id="CHEBI:90726"/>
        <dbReference type="EC" id="1.1.1.35"/>
    </reaction>
</comment>
<dbReference type="EC" id="1.1.1.35" evidence="4"/>
<dbReference type="GO" id="GO:0003857">
    <property type="term" value="F:(3S)-3-hydroxyacyl-CoA dehydrogenase (NAD+) activity"/>
    <property type="evidence" value="ECO:0007669"/>
    <property type="project" value="UniProtKB-EC"/>
</dbReference>
<feature type="binding site" evidence="12">
    <location>
        <position position="322"/>
    </location>
    <ligand>
        <name>NAD(+)</name>
        <dbReference type="ChEBI" id="CHEBI:57540"/>
    </ligand>
</feature>
<feature type="domain" description="3-hydroxyacyl-CoA dehydrogenase NAD binding" evidence="14">
    <location>
        <begin position="44"/>
        <end position="228"/>
    </location>
</feature>
<dbReference type="PIRSF" id="PIRSF000105">
    <property type="entry name" value="HCDH"/>
    <property type="match status" value="1"/>
</dbReference>
<feature type="binding site" evidence="12">
    <location>
        <position position="141"/>
    </location>
    <ligand>
        <name>NAD(+)</name>
        <dbReference type="ChEBI" id="CHEBI:57540"/>
    </ligand>
</feature>
<feature type="binding site" evidence="12">
    <location>
        <begin position="48"/>
        <end position="53"/>
    </location>
    <ligand>
        <name>NAD(+)</name>
        <dbReference type="ChEBI" id="CHEBI:57540"/>
    </ligand>
</feature>
<dbReference type="PANTHER" id="PTHR43561">
    <property type="match status" value="1"/>
</dbReference>
<dbReference type="Pfam" id="PF00725">
    <property type="entry name" value="3HCDH"/>
    <property type="match status" value="1"/>
</dbReference>
<feature type="binding site" evidence="12">
    <location>
        <position position="163"/>
    </location>
    <ligand>
        <name>NAD(+)</name>
        <dbReference type="ChEBI" id="CHEBI:57540"/>
    </ligand>
</feature>
<keyword evidence="5" id="KW-0276">Fatty acid metabolism</keyword>
<gene>
    <name evidence="15" type="ORF">BDEG_22044</name>
</gene>